<dbReference type="InterPro" id="IPR037145">
    <property type="entry name" value="SARA_Smad-bd_sf"/>
</dbReference>
<feature type="compositionally biased region" description="Basic and acidic residues" evidence="5">
    <location>
        <begin position="636"/>
        <end position="683"/>
    </location>
</feature>
<dbReference type="GO" id="GO:0031901">
    <property type="term" value="C:early endosome membrane"/>
    <property type="evidence" value="ECO:0007669"/>
    <property type="project" value="TreeGrafter"/>
</dbReference>
<evidence type="ECO:0000259" key="6">
    <source>
        <dbReference type="PROSITE" id="PS50178"/>
    </source>
</evidence>
<dbReference type="KEGG" id="ccin:107269512"/>
<dbReference type="Gene3D" id="4.10.720.10">
    <property type="entry name" value="Smad anchor for receptor activation, Smad-binding domain"/>
    <property type="match status" value="1"/>
</dbReference>
<feature type="region of interest" description="Disordered" evidence="5">
    <location>
        <begin position="589"/>
        <end position="715"/>
    </location>
</feature>
<dbReference type="Proteomes" id="UP000694920">
    <property type="component" value="Unplaced"/>
</dbReference>
<dbReference type="PROSITE" id="PS50178">
    <property type="entry name" value="ZF_FYVE"/>
    <property type="match status" value="1"/>
</dbReference>
<dbReference type="InterPro" id="IPR011011">
    <property type="entry name" value="Znf_FYVE_PHD"/>
</dbReference>
<dbReference type="RefSeq" id="XP_015598915.1">
    <property type="nucleotide sequence ID" value="XM_015743429.2"/>
</dbReference>
<dbReference type="SMART" id="SM01422">
    <property type="entry name" value="SARA"/>
    <property type="match status" value="1"/>
</dbReference>
<dbReference type="InterPro" id="IPR013083">
    <property type="entry name" value="Znf_RING/FYVE/PHD"/>
</dbReference>
<dbReference type="SMART" id="SM00064">
    <property type="entry name" value="FYVE"/>
    <property type="match status" value="1"/>
</dbReference>
<feature type="region of interest" description="Disordered" evidence="5">
    <location>
        <begin position="28"/>
        <end position="55"/>
    </location>
</feature>
<dbReference type="SUPFAM" id="SSF57903">
    <property type="entry name" value="FYVE/PHD zinc finger"/>
    <property type="match status" value="1"/>
</dbReference>
<dbReference type="Gene3D" id="3.30.40.10">
    <property type="entry name" value="Zinc/RING finger domain, C3HC4 (zinc finger)"/>
    <property type="match status" value="1"/>
</dbReference>
<keyword evidence="3" id="KW-0862">Zinc</keyword>
<evidence type="ECO:0000256" key="4">
    <source>
        <dbReference type="PROSITE-ProRule" id="PRU00091"/>
    </source>
</evidence>
<dbReference type="GO" id="GO:0008270">
    <property type="term" value="F:zinc ion binding"/>
    <property type="evidence" value="ECO:0007669"/>
    <property type="project" value="UniProtKB-KW"/>
</dbReference>
<dbReference type="CTD" id="44263"/>
<name>A0AAJ7C149_CEPCN</name>
<feature type="region of interest" description="Disordered" evidence="5">
    <location>
        <begin position="740"/>
        <end position="845"/>
    </location>
</feature>
<dbReference type="CDD" id="cd15729">
    <property type="entry name" value="FYVE_endofin"/>
    <property type="match status" value="1"/>
</dbReference>
<evidence type="ECO:0000256" key="3">
    <source>
        <dbReference type="ARBA" id="ARBA00022833"/>
    </source>
</evidence>
<dbReference type="GO" id="GO:0016197">
    <property type="term" value="P:endosomal transport"/>
    <property type="evidence" value="ECO:0007669"/>
    <property type="project" value="TreeGrafter"/>
</dbReference>
<reference evidence="8" key="1">
    <citation type="submission" date="2025-08" db="UniProtKB">
        <authorList>
            <consortium name="RefSeq"/>
        </authorList>
    </citation>
    <scope>IDENTIFICATION</scope>
</reference>
<gene>
    <name evidence="8" type="primary">LOC107269512</name>
</gene>
<keyword evidence="7" id="KW-1185">Reference proteome</keyword>
<dbReference type="PANTHER" id="PTHR46319:SF3">
    <property type="entry name" value="ZINC FINGER FYVE DOMAIN-CONTAINING PROTEIN"/>
    <property type="match status" value="1"/>
</dbReference>
<keyword evidence="1" id="KW-0479">Metal-binding</keyword>
<dbReference type="PANTHER" id="PTHR46319">
    <property type="entry name" value="ZINC FINGER FYVE DOMAIN-CONTAINING PROTEIN"/>
    <property type="match status" value="1"/>
</dbReference>
<feature type="compositionally biased region" description="Polar residues" evidence="5">
    <location>
        <begin position="684"/>
        <end position="702"/>
    </location>
</feature>
<proteinExistence type="predicted"/>
<sequence length="1600" mass="177201">MEKFAVDLDKVLDEFEFNEDQAEQIASVAPVDDHVTSSGNKSSSQNSVSKSYDKSINDSVAVADTECDVSLSSEKYSENQAISIVRKTSYTENEIKHNDLDILKGEQQPFELTDSTNHFYTHDYETEKVQAKQPLDIHDTDPVSLTIHNDISQKLLQKRHNDNSATKIQNSYDKKLNQSNIKPSVSNVFSSLNEYINAPSASVDYVDDAISSQDYTEDSVPQETTATVEAPTIITVKNGNVTKSVDKKIAKIEEISDVGTSVIKITNTVPPKYQNILLPVKLDTVVADKPTGSEEDTITDDTPLPESIEAPSKNPVYTNVTLPEVAERTSVDPESIIDRPEHVYENVYIGTDIPKTQELYATVNKTKPKDKESRDQAETRHTYENVDFGEPNKVLSNDKENVYECIYIGNRETLPETTTELEIAAKKMADHLYVNQKSIEAEAKAISSTKLIFKNVHLKAPQPEHKPVGFSHIDDLSEEELNKYLAELEAEERAAEESALYENSTLPGAAGLYVDPIENFTQSKFQNRHDDEDANEAPIFESVTIGELPEVSEEELQQKAKKFPVIDYSKSGPSGEVSSDFLAKKGLEKFHEPAKVISEAKENKEKERKSKRTNEKMGKTSDNTEPNVMNSNASQEDEKNVEPTEIISKTKETHLEKTNTESQNEKISEQSERLHSQDPHEKSLTTGNSQQTKIADTNSNIEISGKEPFSNLTEENVIIEKPSTVSSINLDNKESASTSLIVEDNNNIVQDNAEGTTDNNTAEAGTSNPSENLEINGEHVDSSEEDSDKPSRPQTLDIISSVNMDEQPPTIGSPGVTPGGHEQADTEGEATDQGQGGSPEASENSSMEANIVLGKQPPFWVPDCVAPNCMLCDVKFTVIKRRHHCRACGKVLCSKCCGMKYRLEYQGNVDSRVCLPCYQQLVKAENENGGGDWSVGYGGNGGDGINSPQGRQPNPNNPMEYCSTIPPLQQLAGGLPPTPTVMVPVGVLKREGSTKQRPEGQKSVMFSDGIRPGCDLTELDSSWDPKPPYRKPGNKRLPTPPGPSSTSSMGKKQNLPPLDPNTNSYIPQDPNVLPPTVTIHKGQITYHDVLDQTRLYKSLENECEPPVLFAINRNLYAYVKITNLNCCVNRVCWNVTSRGLACVGQDEVILLVETLPDETQIPKDLLIHINQIYIEAIKGNTITELGVSIHQGGNFLGSREHAGFLFIRQTFQCLQKIVLPPAPFLVGLLVHRWETPWAKVFPLRLVLRLGAEYRYYPCPLVSVRFRDAVYYEIGHTIMKILADFRNFAYTLPGVRGLTIHMQDRTTDVMFPRNRYDQVIRGLNNSNDHVLAYAANFSVLADSHLVCMQTNKSDDSDESNYQTQAINIHNKPRKVTGASFVVINGALKSSMGLSAKSSIVEDGLMVQIMPEKMEALKAALKNMQDFSIGCGRQGAPEPDETVNIKWVDNDVQFNLGVKSPIDGKPMDGIPSIRVHNGTDHMGTSRFIRWTEVFIIKSEDHPTGVHDPVDINKLSENIARATCAALVKLLDLLATAGLTKLAVRTTIHPDNVGYEAGSEGTRLPPIYMKSLDNELIQVLHKAVQSSQDTYTVLELIFHVLDD</sequence>
<dbReference type="InterPro" id="IPR000306">
    <property type="entry name" value="Znf_FYVE"/>
</dbReference>
<evidence type="ECO:0000256" key="2">
    <source>
        <dbReference type="ARBA" id="ARBA00022771"/>
    </source>
</evidence>
<feature type="compositionally biased region" description="Polar residues" evidence="5">
    <location>
        <begin position="620"/>
        <end position="634"/>
    </location>
</feature>
<dbReference type="FunFam" id="3.30.40.10:FF:000084">
    <property type="entry name" value="Zinc finger, FYVE domain-containing 9b"/>
    <property type="match status" value="1"/>
</dbReference>
<dbReference type="Gene3D" id="3.30.500.40">
    <property type="match status" value="1"/>
</dbReference>
<accession>A0AAJ7C149</accession>
<dbReference type="Pfam" id="PF01363">
    <property type="entry name" value="FYVE"/>
    <property type="match status" value="1"/>
</dbReference>
<feature type="compositionally biased region" description="Basic and acidic residues" evidence="5">
    <location>
        <begin position="990"/>
        <end position="1000"/>
    </location>
</feature>
<dbReference type="InterPro" id="IPR017455">
    <property type="entry name" value="Znf_FYVE-rel"/>
</dbReference>
<dbReference type="GeneID" id="107269512"/>
<evidence type="ECO:0000313" key="7">
    <source>
        <dbReference type="Proteomes" id="UP000694920"/>
    </source>
</evidence>
<evidence type="ECO:0000256" key="1">
    <source>
        <dbReference type="ARBA" id="ARBA00022723"/>
    </source>
</evidence>
<feature type="region of interest" description="Disordered" evidence="5">
    <location>
        <begin position="291"/>
        <end position="314"/>
    </location>
</feature>
<protein>
    <submittedName>
        <fullName evidence="8">Zinc finger FYVE domain-containing protein 16 isoform X1</fullName>
    </submittedName>
</protein>
<dbReference type="Pfam" id="PF11979">
    <property type="entry name" value="SARA_C"/>
    <property type="match status" value="1"/>
</dbReference>
<evidence type="ECO:0000313" key="8">
    <source>
        <dbReference type="RefSeq" id="XP_015598915.1"/>
    </source>
</evidence>
<dbReference type="InterPro" id="IPR022557">
    <property type="entry name" value="SARA-like_C"/>
</dbReference>
<organism evidence="7 8">
    <name type="scientific">Cephus cinctus</name>
    <name type="common">Wheat stem sawfly</name>
    <dbReference type="NCBI Taxonomy" id="211228"/>
    <lineage>
        <taxon>Eukaryota</taxon>
        <taxon>Metazoa</taxon>
        <taxon>Ecdysozoa</taxon>
        <taxon>Arthropoda</taxon>
        <taxon>Hexapoda</taxon>
        <taxon>Insecta</taxon>
        <taxon>Pterygota</taxon>
        <taxon>Neoptera</taxon>
        <taxon>Endopterygota</taxon>
        <taxon>Hymenoptera</taxon>
        <taxon>Cephoidea</taxon>
        <taxon>Cephidae</taxon>
        <taxon>Cephus</taxon>
    </lineage>
</organism>
<evidence type="ECO:0000256" key="5">
    <source>
        <dbReference type="SAM" id="MobiDB-lite"/>
    </source>
</evidence>
<dbReference type="InterPro" id="IPR024608">
    <property type="entry name" value="SARA-like_SBD"/>
</dbReference>
<dbReference type="Gene3D" id="3.30.1360.220">
    <property type="entry name" value="Domain of unknown function (DUF3480), N-terminal subdomain"/>
    <property type="match status" value="2"/>
</dbReference>
<keyword evidence="2 4" id="KW-0863">Zinc-finger</keyword>
<feature type="compositionally biased region" description="Low complexity" evidence="5">
    <location>
        <begin position="37"/>
        <end position="50"/>
    </location>
</feature>
<feature type="compositionally biased region" description="Basic and acidic residues" evidence="5">
    <location>
        <begin position="589"/>
        <end position="619"/>
    </location>
</feature>
<dbReference type="SMART" id="SM01421">
    <property type="entry name" value="DUF3480"/>
    <property type="match status" value="1"/>
</dbReference>
<dbReference type="Pfam" id="PF11409">
    <property type="entry name" value="SARA"/>
    <property type="match status" value="1"/>
</dbReference>
<feature type="compositionally biased region" description="Polar residues" evidence="5">
    <location>
        <begin position="740"/>
        <end position="773"/>
    </location>
</feature>
<feature type="compositionally biased region" description="Polar residues" evidence="5">
    <location>
        <begin position="792"/>
        <end position="804"/>
    </location>
</feature>
<feature type="region of interest" description="Disordered" evidence="5">
    <location>
        <begin position="990"/>
        <end position="1068"/>
    </location>
</feature>
<feature type="domain" description="FYVE-type" evidence="6">
    <location>
        <begin position="863"/>
        <end position="922"/>
    </location>
</feature>